<dbReference type="InterPro" id="IPR041685">
    <property type="entry name" value="AAA_GajA/Old/RecF-like"/>
</dbReference>
<dbReference type="InterPro" id="IPR027417">
    <property type="entry name" value="P-loop_NTPase"/>
</dbReference>
<sequence length="445" mass="51540">MPDKMKINRIHIRNFKGFEDRSFDFDPTFNVVVGKNATGKSTVVNALEVALGGYLQCLGIPATPQYRRQFRAEERLIKWNPKEKDYFYNKENTSISATATFDLGNIPNMFNPIEWTRELLKNNTTSHNRRLVGDLIDISEKIKEHKDSIPMPIVLGFGTKRTNSQIRKGKEKQEKRRRLDKAFLAALNDKVDYDGVIEWIHNYEKNLKYGKEFERTKEAVFSAIHTAIPYLKNIEYNNYYLQLEADIEIDGYNYGTTLQSNMSDGLRVMLKMVAEIAYRCAVLNGFLGERAVLETPGVVLIDEIDMHLHPNWQRRVISDLKAAFPKIQFITTTHSPFIIQSLQRNELLILDDSRERVIDFENPYGSGIEDISQVMGVEEVPRSKQFIEYSKTAEAYFNLIEQGVKIIDPGELQALKEKLREYEDRFSDNPVYVALMRAERSRVKL</sequence>
<name>A0A060RCJ8_9BACT</name>
<evidence type="ECO:0000313" key="3">
    <source>
        <dbReference type="Proteomes" id="UP000027616"/>
    </source>
</evidence>
<evidence type="ECO:0000313" key="2">
    <source>
        <dbReference type="EMBL" id="CDN31538.1"/>
    </source>
</evidence>
<accession>A0A060RCJ8</accession>
<evidence type="ECO:0000259" key="1">
    <source>
        <dbReference type="Pfam" id="PF13175"/>
    </source>
</evidence>
<dbReference type="STRING" id="1433126.BN938_1451"/>
<proteinExistence type="predicted"/>
<organism evidence="2 3">
    <name type="scientific">Mucinivorans hirudinis</name>
    <dbReference type="NCBI Taxonomy" id="1433126"/>
    <lineage>
        <taxon>Bacteria</taxon>
        <taxon>Pseudomonadati</taxon>
        <taxon>Bacteroidota</taxon>
        <taxon>Bacteroidia</taxon>
        <taxon>Bacteroidales</taxon>
        <taxon>Rikenellaceae</taxon>
        <taxon>Mucinivorans</taxon>
    </lineage>
</organism>
<dbReference type="Gene3D" id="3.40.50.300">
    <property type="entry name" value="P-loop containing nucleotide triphosphate hydrolases"/>
    <property type="match status" value="1"/>
</dbReference>
<dbReference type="Pfam" id="PF13175">
    <property type="entry name" value="AAA_15"/>
    <property type="match status" value="1"/>
</dbReference>
<protein>
    <submittedName>
        <fullName evidence="2">ATP binding protein</fullName>
    </submittedName>
</protein>
<feature type="domain" description="Endonuclease GajA/Old nuclease/RecF-like AAA" evidence="1">
    <location>
        <begin position="5"/>
        <end position="339"/>
    </location>
</feature>
<dbReference type="InterPro" id="IPR051396">
    <property type="entry name" value="Bact_Antivir_Def_Nuclease"/>
</dbReference>
<dbReference type="HOGENOM" id="CLU_033429_1_2_10"/>
<dbReference type="KEGG" id="rbc:BN938_1451"/>
<keyword evidence="3" id="KW-1185">Reference proteome</keyword>
<dbReference type="Proteomes" id="UP000027616">
    <property type="component" value="Chromosome I"/>
</dbReference>
<dbReference type="PATRIC" id="fig|1433126.3.peg.1436"/>
<dbReference type="PANTHER" id="PTHR43581:SF2">
    <property type="entry name" value="EXCINUCLEASE ATPASE SUBUNIT"/>
    <property type="match status" value="1"/>
</dbReference>
<dbReference type="eggNOG" id="COG3950">
    <property type="taxonomic scope" value="Bacteria"/>
</dbReference>
<reference evidence="2 3" key="1">
    <citation type="journal article" date="2015" name="Genome Announc.">
        <title>Complete Genome Sequence of the Novel Leech Symbiont Mucinivorans hirudinis M3T.</title>
        <authorList>
            <person name="Nelson M.C."/>
            <person name="Bomar L."/>
            <person name="Graf J."/>
        </authorList>
    </citation>
    <scope>NUCLEOTIDE SEQUENCE [LARGE SCALE GENOMIC DNA]</scope>
    <source>
        <strain evidence="3">M3</strain>
    </source>
</reference>
<dbReference type="EMBL" id="HG934468">
    <property type="protein sequence ID" value="CDN31538.1"/>
    <property type="molecule type" value="Genomic_DNA"/>
</dbReference>
<dbReference type="PANTHER" id="PTHR43581">
    <property type="entry name" value="ATP/GTP PHOSPHATASE"/>
    <property type="match status" value="1"/>
</dbReference>
<gene>
    <name evidence="2" type="ORF">BN938_1451</name>
</gene>
<dbReference type="SUPFAM" id="SSF52540">
    <property type="entry name" value="P-loop containing nucleoside triphosphate hydrolases"/>
    <property type="match status" value="1"/>
</dbReference>
<dbReference type="AlphaFoldDB" id="A0A060RCJ8"/>